<dbReference type="Gene3D" id="3.30.160.20">
    <property type="match status" value="1"/>
</dbReference>
<dbReference type="NCBIfam" id="TIGR00020">
    <property type="entry name" value="prfB"/>
    <property type="match status" value="1"/>
</dbReference>
<dbReference type="EMBL" id="MGEH01000004">
    <property type="protein sequence ID" value="OGL79620.1"/>
    <property type="molecule type" value="Genomic_DNA"/>
</dbReference>
<dbReference type="Gene3D" id="3.30.70.1660">
    <property type="match status" value="1"/>
</dbReference>
<feature type="domain" description="Peptide chain release factor" evidence="6">
    <location>
        <begin position="82"/>
        <end position="192"/>
    </location>
</feature>
<comment type="subcellular location">
    <subcellularLocation>
        <location evidence="4">Cytoplasm</location>
    </subcellularLocation>
</comment>
<dbReference type="AlphaFoldDB" id="A0A1F7UMV6"/>
<reference evidence="7 8" key="1">
    <citation type="journal article" date="2016" name="Nat. Commun.">
        <title>Thousands of microbial genomes shed light on interconnected biogeochemical processes in an aquifer system.</title>
        <authorList>
            <person name="Anantharaman K."/>
            <person name="Brown C.T."/>
            <person name="Hug L.A."/>
            <person name="Sharon I."/>
            <person name="Castelle C.J."/>
            <person name="Probst A.J."/>
            <person name="Thomas B.C."/>
            <person name="Singh A."/>
            <person name="Wilkins M.J."/>
            <person name="Karaoz U."/>
            <person name="Brodie E.L."/>
            <person name="Williams K.H."/>
            <person name="Hubbard S.S."/>
            <person name="Banfield J.F."/>
        </authorList>
    </citation>
    <scope>NUCLEOTIDE SEQUENCE [LARGE SCALE GENOMIC DNA]</scope>
</reference>
<dbReference type="Pfam" id="PF03462">
    <property type="entry name" value="PCRF"/>
    <property type="match status" value="1"/>
</dbReference>
<evidence type="ECO:0000259" key="6">
    <source>
        <dbReference type="SMART" id="SM00937"/>
    </source>
</evidence>
<dbReference type="PANTHER" id="PTHR43116">
    <property type="entry name" value="PEPTIDE CHAIN RELEASE FACTOR 2"/>
    <property type="match status" value="1"/>
</dbReference>
<feature type="modified residue" description="N5-methylglutamine" evidence="4">
    <location>
        <position position="249"/>
    </location>
</feature>
<organism evidence="7 8">
    <name type="scientific">Candidatus Uhrbacteria bacterium RIFCSPHIGHO2_12_FULL_60_25</name>
    <dbReference type="NCBI Taxonomy" id="1802399"/>
    <lineage>
        <taxon>Bacteria</taxon>
        <taxon>Candidatus Uhriibacteriota</taxon>
    </lineage>
</organism>
<dbReference type="GO" id="GO:0016149">
    <property type="term" value="F:translation release factor activity, codon specific"/>
    <property type="evidence" value="ECO:0007669"/>
    <property type="project" value="UniProtKB-UniRule"/>
</dbReference>
<comment type="similarity">
    <text evidence="1 4">Belongs to the prokaryotic/mitochondrial release factor family.</text>
</comment>
<dbReference type="InterPro" id="IPR005139">
    <property type="entry name" value="PCRF"/>
</dbReference>
<keyword evidence="3 4" id="KW-0648">Protein biosynthesis</keyword>
<dbReference type="InterPro" id="IPR000352">
    <property type="entry name" value="Pep_chain_release_fac_I"/>
</dbReference>
<dbReference type="Pfam" id="PF00472">
    <property type="entry name" value="RF-1"/>
    <property type="match status" value="1"/>
</dbReference>
<dbReference type="SUPFAM" id="SSF75620">
    <property type="entry name" value="Release factor"/>
    <property type="match status" value="1"/>
</dbReference>
<comment type="caution">
    <text evidence="7">The sequence shown here is derived from an EMBL/GenBank/DDBJ whole genome shotgun (WGS) entry which is preliminary data.</text>
</comment>
<dbReference type="Proteomes" id="UP000176603">
    <property type="component" value="Unassembled WGS sequence"/>
</dbReference>
<proteinExistence type="inferred from homology"/>
<evidence type="ECO:0000256" key="1">
    <source>
        <dbReference type="ARBA" id="ARBA00010835"/>
    </source>
</evidence>
<evidence type="ECO:0000256" key="2">
    <source>
        <dbReference type="ARBA" id="ARBA00022481"/>
    </source>
</evidence>
<evidence type="ECO:0000313" key="8">
    <source>
        <dbReference type="Proteomes" id="UP000176603"/>
    </source>
</evidence>
<dbReference type="SMART" id="SM00937">
    <property type="entry name" value="PCRF"/>
    <property type="match status" value="1"/>
</dbReference>
<dbReference type="FunFam" id="3.30.160.20:FF:000004">
    <property type="entry name" value="Peptide chain release factor 1"/>
    <property type="match status" value="1"/>
</dbReference>
<gene>
    <name evidence="4" type="primary">prfB</name>
    <name evidence="7" type="ORF">A3E39_00655</name>
</gene>
<name>A0A1F7UMV6_9BACT</name>
<dbReference type="InterPro" id="IPR045853">
    <property type="entry name" value="Pep_chain_release_fac_I_sf"/>
</dbReference>
<comment type="function">
    <text evidence="4">Peptide chain release factor 2 directs the termination of translation in response to the peptide chain termination codons UGA and UAA.</text>
</comment>
<keyword evidence="2 4" id="KW-0488">Methylation</keyword>
<dbReference type="Gene3D" id="1.20.58.410">
    <property type="entry name" value="Release factor"/>
    <property type="match status" value="1"/>
</dbReference>
<dbReference type="STRING" id="1802399.A3E39_00655"/>
<evidence type="ECO:0000256" key="5">
    <source>
        <dbReference type="NCBIfam" id="TIGR00020"/>
    </source>
</evidence>
<evidence type="ECO:0000256" key="4">
    <source>
        <dbReference type="HAMAP-Rule" id="MF_00094"/>
    </source>
</evidence>
<evidence type="ECO:0000313" key="7">
    <source>
        <dbReference type="EMBL" id="OGL79620.1"/>
    </source>
</evidence>
<sequence>MSPIMDRVTHLRSRVDEAWRVLDLDAVKHEIAALEVEASSQDFWSDQERARRESQKLADLKEQYDRWAALRASTVELQELLELVEAEKDVSLARDAELRAAELEKTYLSLEFSMLFSGEHDASNAVLAIHAGAGGTDAQDWAEILMRMYFRYAEKKGWRVRLVDESRGTEAGIKSATFFVEGRYAFGHLKGEAGVHRLVRLSPFNADQLRQTSFALVEVLPEFDETIEVEIKPEDLRIDTFMSGGKGGQSVNTTYSAVRIVHLPTKITVSCQNERSQTQNKATAMKILKAKLLKLKEEEVLKERQELRGEYHSAEWGNQIRSYVLQPYRMVKDHRTDVETSDTDGVLNGDLDLFIEGYLRHQAEGQDKRAEMNRDV</sequence>
<dbReference type="PANTHER" id="PTHR43116:SF3">
    <property type="entry name" value="CLASS I PEPTIDE CHAIN RELEASE FACTOR"/>
    <property type="match status" value="1"/>
</dbReference>
<protein>
    <recommendedName>
        <fullName evidence="4 5">Peptide chain release factor 2</fullName>
        <shortName evidence="4">RF-2</shortName>
    </recommendedName>
</protein>
<comment type="PTM">
    <text evidence="4">Methylated by PrmC. Methylation increases the termination efficiency of RF2.</text>
</comment>
<evidence type="ECO:0000256" key="3">
    <source>
        <dbReference type="ARBA" id="ARBA00022917"/>
    </source>
</evidence>
<dbReference type="InterPro" id="IPR004374">
    <property type="entry name" value="PrfB"/>
</dbReference>
<dbReference type="GO" id="GO:0005737">
    <property type="term" value="C:cytoplasm"/>
    <property type="evidence" value="ECO:0007669"/>
    <property type="project" value="UniProtKB-SubCell"/>
</dbReference>
<dbReference type="HAMAP" id="MF_00094">
    <property type="entry name" value="Rel_fac_2"/>
    <property type="match status" value="1"/>
</dbReference>
<keyword evidence="4" id="KW-0963">Cytoplasm</keyword>
<accession>A0A1F7UMV6</accession>